<dbReference type="InterPro" id="IPR015421">
    <property type="entry name" value="PyrdxlP-dep_Trfase_major"/>
</dbReference>
<evidence type="ECO:0000313" key="2">
    <source>
        <dbReference type="EMBL" id="VTZ60501.1"/>
    </source>
</evidence>
<gene>
    <name evidence="2" type="ORF">EMEDMD4_1620001</name>
</gene>
<reference evidence="2" key="1">
    <citation type="submission" date="2019-06" db="EMBL/GenBank/DDBJ databases">
        <authorList>
            <person name="Le Quere A."/>
            <person name="Colella S."/>
        </authorList>
    </citation>
    <scope>NUCLEOTIDE SEQUENCE</scope>
    <source>
        <strain evidence="2">EmedicaeMD41</strain>
    </source>
</reference>
<dbReference type="Proteomes" id="UP000507954">
    <property type="component" value="Unassembled WGS sequence"/>
</dbReference>
<organism evidence="2">
    <name type="scientific">Sinorhizobium medicae</name>
    <dbReference type="NCBI Taxonomy" id="110321"/>
    <lineage>
        <taxon>Bacteria</taxon>
        <taxon>Pseudomonadati</taxon>
        <taxon>Pseudomonadota</taxon>
        <taxon>Alphaproteobacteria</taxon>
        <taxon>Hyphomicrobiales</taxon>
        <taxon>Rhizobiaceae</taxon>
        <taxon>Sinorhizobium/Ensifer group</taxon>
        <taxon>Sinorhizobium</taxon>
    </lineage>
</organism>
<accession>A0A508WXV9</accession>
<proteinExistence type="predicted"/>
<feature type="region of interest" description="Disordered" evidence="1">
    <location>
        <begin position="117"/>
        <end position="137"/>
    </location>
</feature>
<dbReference type="EMBL" id="CABFNB010000071">
    <property type="protein sequence ID" value="VTZ60501.1"/>
    <property type="molecule type" value="Genomic_DNA"/>
</dbReference>
<evidence type="ECO:0000256" key="1">
    <source>
        <dbReference type="SAM" id="MobiDB-lite"/>
    </source>
</evidence>
<protein>
    <submittedName>
        <fullName evidence="2">Uncharacterized protein</fullName>
    </submittedName>
</protein>
<dbReference type="InterPro" id="IPR015424">
    <property type="entry name" value="PyrdxlP-dep_Trfase"/>
</dbReference>
<dbReference type="AlphaFoldDB" id="A0A508WXV9"/>
<dbReference type="Gene3D" id="3.40.640.10">
    <property type="entry name" value="Type I PLP-dependent aspartate aminotransferase-like (Major domain)"/>
    <property type="match status" value="1"/>
</dbReference>
<name>A0A508WXV9_9HYPH</name>
<dbReference type="SUPFAM" id="SSF53383">
    <property type="entry name" value="PLP-dependent transferases"/>
    <property type="match status" value="1"/>
</dbReference>
<sequence>MVFLARLWSPLSDASRSPIDIASFEHEALASIIKTGAYESHVRMMRRLNAERRAVFLNALAEAFGDEVDIVGLRRLSMSSCRSTISLAAMKSVSPPARGKKVLASTQSRVCMRPQQIDVRGSYSDTPPCPLRRSDRV</sequence>